<dbReference type="InParanoid" id="A0A2P5FVW3"/>
<organism evidence="1 2">
    <name type="scientific">Trema orientale</name>
    <name type="common">Charcoal tree</name>
    <name type="synonym">Celtis orientalis</name>
    <dbReference type="NCBI Taxonomy" id="63057"/>
    <lineage>
        <taxon>Eukaryota</taxon>
        <taxon>Viridiplantae</taxon>
        <taxon>Streptophyta</taxon>
        <taxon>Embryophyta</taxon>
        <taxon>Tracheophyta</taxon>
        <taxon>Spermatophyta</taxon>
        <taxon>Magnoliopsida</taxon>
        <taxon>eudicotyledons</taxon>
        <taxon>Gunneridae</taxon>
        <taxon>Pentapetalae</taxon>
        <taxon>rosids</taxon>
        <taxon>fabids</taxon>
        <taxon>Rosales</taxon>
        <taxon>Cannabaceae</taxon>
        <taxon>Trema</taxon>
    </lineage>
</organism>
<evidence type="ECO:0000313" key="1">
    <source>
        <dbReference type="EMBL" id="POO01918.1"/>
    </source>
</evidence>
<dbReference type="AlphaFoldDB" id="A0A2P5FVW3"/>
<dbReference type="Proteomes" id="UP000237000">
    <property type="component" value="Unassembled WGS sequence"/>
</dbReference>
<sequence length="52" mass="5321">GQADGRNEMPVFEIAALACYAATLGTTTGHQQARITLRGLARDNSGATAGLC</sequence>
<name>A0A2P5FVW3_TREOI</name>
<gene>
    <name evidence="1" type="ORF">TorRG33x02_022100</name>
</gene>
<evidence type="ECO:0000313" key="2">
    <source>
        <dbReference type="Proteomes" id="UP000237000"/>
    </source>
</evidence>
<proteinExistence type="predicted"/>
<accession>A0A2P5FVW3</accession>
<protein>
    <submittedName>
        <fullName evidence="1">Uncharacterized protein</fullName>
    </submittedName>
</protein>
<reference evidence="2" key="1">
    <citation type="submission" date="2016-06" db="EMBL/GenBank/DDBJ databases">
        <title>Parallel loss of symbiosis genes in relatives of nitrogen-fixing non-legume Parasponia.</title>
        <authorList>
            <person name="Van Velzen R."/>
            <person name="Holmer R."/>
            <person name="Bu F."/>
            <person name="Rutten L."/>
            <person name="Van Zeijl A."/>
            <person name="Liu W."/>
            <person name="Santuari L."/>
            <person name="Cao Q."/>
            <person name="Sharma T."/>
            <person name="Shen D."/>
            <person name="Roswanjaya Y."/>
            <person name="Wardhani T."/>
            <person name="Kalhor M.S."/>
            <person name="Jansen J."/>
            <person name="Van den Hoogen J."/>
            <person name="Gungor B."/>
            <person name="Hartog M."/>
            <person name="Hontelez J."/>
            <person name="Verver J."/>
            <person name="Yang W.-C."/>
            <person name="Schijlen E."/>
            <person name="Repin R."/>
            <person name="Schilthuizen M."/>
            <person name="Schranz E."/>
            <person name="Heidstra R."/>
            <person name="Miyata K."/>
            <person name="Fedorova E."/>
            <person name="Kohlen W."/>
            <person name="Bisseling T."/>
            <person name="Smit S."/>
            <person name="Geurts R."/>
        </authorList>
    </citation>
    <scope>NUCLEOTIDE SEQUENCE [LARGE SCALE GENOMIC DNA]</scope>
    <source>
        <strain evidence="2">cv. RG33-2</strain>
    </source>
</reference>
<keyword evidence="2" id="KW-1185">Reference proteome</keyword>
<feature type="non-terminal residue" evidence="1">
    <location>
        <position position="52"/>
    </location>
</feature>
<feature type="non-terminal residue" evidence="1">
    <location>
        <position position="1"/>
    </location>
</feature>
<dbReference type="EMBL" id="JXTC01000006">
    <property type="protein sequence ID" value="POO01918.1"/>
    <property type="molecule type" value="Genomic_DNA"/>
</dbReference>
<comment type="caution">
    <text evidence="1">The sequence shown here is derived from an EMBL/GenBank/DDBJ whole genome shotgun (WGS) entry which is preliminary data.</text>
</comment>